<keyword evidence="9" id="KW-1185">Reference proteome</keyword>
<feature type="transmembrane region" description="Helical" evidence="7">
    <location>
        <begin position="108"/>
        <end position="128"/>
    </location>
</feature>
<dbReference type="Pfam" id="PF05978">
    <property type="entry name" value="UNC-93"/>
    <property type="match status" value="1"/>
</dbReference>
<gene>
    <name evidence="8" type="ORF">B7P43_G07057</name>
</gene>
<accession>A0A2J7QLG9</accession>
<dbReference type="EMBL" id="NEVH01013247">
    <property type="protein sequence ID" value="PNF29398.1"/>
    <property type="molecule type" value="Genomic_DNA"/>
</dbReference>
<dbReference type="PANTHER" id="PTHR19444">
    <property type="entry name" value="UNC-93 RELATED"/>
    <property type="match status" value="1"/>
</dbReference>
<dbReference type="AlphaFoldDB" id="A0A2J7QLG9"/>
<comment type="caution">
    <text evidence="8">The sequence shown here is derived from an EMBL/GenBank/DDBJ whole genome shotgun (WGS) entry which is preliminary data.</text>
</comment>
<evidence type="ECO:0000256" key="6">
    <source>
        <dbReference type="SAM" id="MobiDB-lite"/>
    </source>
</evidence>
<dbReference type="InterPro" id="IPR051951">
    <property type="entry name" value="UNC-93_regulatory"/>
</dbReference>
<feature type="region of interest" description="Disordered" evidence="6">
    <location>
        <begin position="1"/>
        <end position="34"/>
    </location>
</feature>
<sequence>MATAKRLHDTSGSERETVDSVVESGDAEITDRSKENNYNSIQIVKSEIKSEARTNKSPDSMKGLTIPKIFLVDDNKMTNVTHVDGICMDERLKQKVIKGKDIIEKWRIIRDILMISLAFMVHFTAFIGTSHLQSSVNAAEGLGTRALMTIYVGLSVSAIFLPVLLIKWLGCKWTLVVSQVAYMPYIGAQMYAKFYTLIPTALLVGLGGGPLWCSQSVYIKRVAETYAERVGLPPATILARFFGIFFMLYQTSEVWGNLISSSVFSAGKSQEDNNNINITDVLETCGYNFCPGSEATGKNPNLERPANEKIYTVASIYLACMVLASLIIIFGVTSLKRYNKEGTAIGTEVSGFRLMVVTFKLLRDPRLLLLIPLTTWMGVEQVFRGADYTSGYVSCSWGISNIGYVLICYGVTNSAASFSTGYLVKLTGRLFMVLSAALIQIGITVTLYVWTPDPANSSVTFFVISGLWGVTDAVWLVQMNALYGTLFPGNEAAAYCNFRTWKSMGFIVAYAYSPSLCANVKLHIIITMLIFGTIGFCIVEWLSRRRRRGK</sequence>
<keyword evidence="4 7" id="KW-1133">Transmembrane helix</keyword>
<evidence type="ECO:0000256" key="4">
    <source>
        <dbReference type="ARBA" id="ARBA00022989"/>
    </source>
</evidence>
<dbReference type="InterPro" id="IPR010291">
    <property type="entry name" value="Ion_channel_UNC-93"/>
</dbReference>
<keyword evidence="5 7" id="KW-0472">Membrane</keyword>
<comment type="similarity">
    <text evidence="2">Belongs to the unc-93 family.</text>
</comment>
<protein>
    <recommendedName>
        <fullName evidence="10">UNC93-like protein</fullName>
    </recommendedName>
</protein>
<proteinExistence type="inferred from homology"/>
<organism evidence="8 9">
    <name type="scientific">Cryptotermes secundus</name>
    <dbReference type="NCBI Taxonomy" id="105785"/>
    <lineage>
        <taxon>Eukaryota</taxon>
        <taxon>Metazoa</taxon>
        <taxon>Ecdysozoa</taxon>
        <taxon>Arthropoda</taxon>
        <taxon>Hexapoda</taxon>
        <taxon>Insecta</taxon>
        <taxon>Pterygota</taxon>
        <taxon>Neoptera</taxon>
        <taxon>Polyneoptera</taxon>
        <taxon>Dictyoptera</taxon>
        <taxon>Blattodea</taxon>
        <taxon>Blattoidea</taxon>
        <taxon>Termitoidae</taxon>
        <taxon>Kalotermitidae</taxon>
        <taxon>Cryptotermitinae</taxon>
        <taxon>Cryptotermes</taxon>
    </lineage>
</organism>
<dbReference type="GO" id="GO:0005886">
    <property type="term" value="C:plasma membrane"/>
    <property type="evidence" value="ECO:0007669"/>
    <property type="project" value="TreeGrafter"/>
</dbReference>
<dbReference type="GO" id="GO:0055120">
    <property type="term" value="C:striated muscle dense body"/>
    <property type="evidence" value="ECO:0007669"/>
    <property type="project" value="TreeGrafter"/>
</dbReference>
<evidence type="ECO:0000256" key="5">
    <source>
        <dbReference type="ARBA" id="ARBA00023136"/>
    </source>
</evidence>
<feature type="compositionally biased region" description="Basic and acidic residues" evidence="6">
    <location>
        <begin position="1"/>
        <end position="18"/>
    </location>
</feature>
<evidence type="ECO:0000256" key="3">
    <source>
        <dbReference type="ARBA" id="ARBA00022692"/>
    </source>
</evidence>
<keyword evidence="3 7" id="KW-0812">Transmembrane</keyword>
<feature type="transmembrane region" description="Helical" evidence="7">
    <location>
        <begin position="402"/>
        <end position="424"/>
    </location>
</feature>
<dbReference type="GO" id="GO:0015459">
    <property type="term" value="F:potassium channel regulator activity"/>
    <property type="evidence" value="ECO:0007669"/>
    <property type="project" value="TreeGrafter"/>
</dbReference>
<feature type="transmembrane region" description="Helical" evidence="7">
    <location>
        <begin position="522"/>
        <end position="542"/>
    </location>
</feature>
<feature type="transmembrane region" description="Helical" evidence="7">
    <location>
        <begin position="198"/>
        <end position="218"/>
    </location>
</feature>
<name>A0A2J7QLG9_9NEOP</name>
<dbReference type="STRING" id="105785.A0A2J7QLG9"/>
<feature type="transmembrane region" description="Helical" evidence="7">
    <location>
        <begin position="173"/>
        <end position="192"/>
    </location>
</feature>
<dbReference type="PANTHER" id="PTHR19444:SF50">
    <property type="match status" value="1"/>
</dbReference>
<evidence type="ECO:0000256" key="2">
    <source>
        <dbReference type="ARBA" id="ARBA00009172"/>
    </source>
</evidence>
<feature type="transmembrane region" description="Helical" evidence="7">
    <location>
        <begin position="458"/>
        <end position="477"/>
    </location>
</feature>
<evidence type="ECO:0000256" key="1">
    <source>
        <dbReference type="ARBA" id="ARBA00004141"/>
    </source>
</evidence>
<evidence type="ECO:0000313" key="8">
    <source>
        <dbReference type="EMBL" id="PNF29398.1"/>
    </source>
</evidence>
<dbReference type="GO" id="GO:0006937">
    <property type="term" value="P:regulation of muscle contraction"/>
    <property type="evidence" value="ECO:0007669"/>
    <property type="project" value="TreeGrafter"/>
</dbReference>
<dbReference type="InterPro" id="IPR036259">
    <property type="entry name" value="MFS_trans_sf"/>
</dbReference>
<dbReference type="GO" id="GO:0043266">
    <property type="term" value="P:regulation of potassium ion transport"/>
    <property type="evidence" value="ECO:0007669"/>
    <property type="project" value="TreeGrafter"/>
</dbReference>
<evidence type="ECO:0000313" key="9">
    <source>
        <dbReference type="Proteomes" id="UP000235965"/>
    </source>
</evidence>
<comment type="subcellular location">
    <subcellularLocation>
        <location evidence="1">Membrane</location>
        <topology evidence="1">Multi-pass membrane protein</topology>
    </subcellularLocation>
</comment>
<feature type="transmembrane region" description="Helical" evidence="7">
    <location>
        <begin position="310"/>
        <end position="332"/>
    </location>
</feature>
<reference evidence="8 9" key="1">
    <citation type="submission" date="2017-12" db="EMBL/GenBank/DDBJ databases">
        <title>Hemimetabolous genomes reveal molecular basis of termite eusociality.</title>
        <authorList>
            <person name="Harrison M.C."/>
            <person name="Jongepier E."/>
            <person name="Robertson H.M."/>
            <person name="Arning N."/>
            <person name="Bitard-Feildel T."/>
            <person name="Chao H."/>
            <person name="Childers C.P."/>
            <person name="Dinh H."/>
            <person name="Doddapaneni H."/>
            <person name="Dugan S."/>
            <person name="Gowin J."/>
            <person name="Greiner C."/>
            <person name="Han Y."/>
            <person name="Hu H."/>
            <person name="Hughes D.S.T."/>
            <person name="Huylmans A.-K."/>
            <person name="Kemena C."/>
            <person name="Kremer L.P.M."/>
            <person name="Lee S.L."/>
            <person name="Lopez-Ezquerra A."/>
            <person name="Mallet L."/>
            <person name="Monroy-Kuhn J.M."/>
            <person name="Moser A."/>
            <person name="Murali S.C."/>
            <person name="Muzny D.M."/>
            <person name="Otani S."/>
            <person name="Piulachs M.-D."/>
            <person name="Poelchau M."/>
            <person name="Qu J."/>
            <person name="Schaub F."/>
            <person name="Wada-Katsumata A."/>
            <person name="Worley K.C."/>
            <person name="Xie Q."/>
            <person name="Ylla G."/>
            <person name="Poulsen M."/>
            <person name="Gibbs R.A."/>
            <person name="Schal C."/>
            <person name="Richards S."/>
            <person name="Belles X."/>
            <person name="Korb J."/>
            <person name="Bornberg-Bauer E."/>
        </authorList>
    </citation>
    <scope>NUCLEOTIDE SEQUENCE [LARGE SCALE GENOMIC DNA]</scope>
    <source>
        <tissue evidence="8">Whole body</tissue>
    </source>
</reference>
<dbReference type="InParanoid" id="A0A2J7QLG9"/>
<evidence type="ECO:0000256" key="7">
    <source>
        <dbReference type="SAM" id="Phobius"/>
    </source>
</evidence>
<feature type="transmembrane region" description="Helical" evidence="7">
    <location>
        <begin position="148"/>
        <end position="166"/>
    </location>
</feature>
<dbReference type="SUPFAM" id="SSF103473">
    <property type="entry name" value="MFS general substrate transporter"/>
    <property type="match status" value="1"/>
</dbReference>
<evidence type="ECO:0008006" key="10">
    <source>
        <dbReference type="Google" id="ProtNLM"/>
    </source>
</evidence>
<feature type="transmembrane region" description="Helical" evidence="7">
    <location>
        <begin position="230"/>
        <end position="249"/>
    </location>
</feature>
<dbReference type="OrthoDB" id="78663at2759"/>
<dbReference type="Proteomes" id="UP000235965">
    <property type="component" value="Unassembled WGS sequence"/>
</dbReference>
<feature type="transmembrane region" description="Helical" evidence="7">
    <location>
        <begin position="430"/>
        <end position="451"/>
    </location>
</feature>